<dbReference type="InterPro" id="IPR032675">
    <property type="entry name" value="LRR_dom_sf"/>
</dbReference>
<evidence type="ECO:0000313" key="2">
    <source>
        <dbReference type="Proteomes" id="UP000298030"/>
    </source>
</evidence>
<protein>
    <submittedName>
        <fullName evidence="1">Uncharacterized protein</fullName>
    </submittedName>
</protein>
<dbReference type="OrthoDB" id="2269034at2759"/>
<dbReference type="AlphaFoldDB" id="A0A4Y7RN35"/>
<name>A0A4Y7RN35_COPMI</name>
<dbReference type="Proteomes" id="UP000298030">
    <property type="component" value="Unassembled WGS sequence"/>
</dbReference>
<keyword evidence="2" id="KW-1185">Reference proteome</keyword>
<comment type="caution">
    <text evidence="1">The sequence shown here is derived from an EMBL/GenBank/DDBJ whole genome shotgun (WGS) entry which is preliminary data.</text>
</comment>
<sequence length="527" mass="57702">MSLRVGWNLGSTAEDECQEVVMQDPPCWTATSAVLKAGRGLSSWLFNNLSPPSSPLVSSFFCKDAFTPRQISNPSYLPQPAASHTSYPPPTPSFIGILPQELLEEIFCEYLHGATTSSPSPGNVLRGSLRRIVTCVGAKTTPFTLGHVCSRWRAITTSCPPLWSKLCAFGAEPSDIPLFERWLSMSLHCPLDLTIAQRRGPDTGTVDTTTYQLLCIALQNSDRWQSVSLRLDQDLEPLFTTLVPLSRLRRFRLDLDNWTPEGYHAISQILLSSPNIEAAAWGNACWIPRFGSCTMGTTLRSIKLGQVNTQDLCALLALTPLLQSLVCDFVEVPYPNPPLSSPPSGPIDLLHLSSISLVHYDDPSPLFNSLHLPALSSLALGAGLGSAAAGGAGWASLNALVQRSDCCISSLSWSHDRLAEDALVHSFTQASTTVFLYLRHLNIGSPVSRKFIEALNTPIETNPPIFPDLQSLELRDCNVDYDILRVMLISRLSLQKVDIKIRDDNGAVEWVSLGRSQGRSEIGPLRR</sequence>
<evidence type="ECO:0000313" key="1">
    <source>
        <dbReference type="EMBL" id="TEB10082.1"/>
    </source>
</evidence>
<dbReference type="STRING" id="71717.A0A4Y7RN35"/>
<dbReference type="EMBL" id="QPFP01000479">
    <property type="protein sequence ID" value="TEB10082.1"/>
    <property type="molecule type" value="Genomic_DNA"/>
</dbReference>
<dbReference type="Gene3D" id="3.80.10.10">
    <property type="entry name" value="Ribonuclease Inhibitor"/>
    <property type="match status" value="1"/>
</dbReference>
<gene>
    <name evidence="1" type="ORF">FA13DRAFT_1035805</name>
</gene>
<dbReference type="SUPFAM" id="SSF52047">
    <property type="entry name" value="RNI-like"/>
    <property type="match status" value="1"/>
</dbReference>
<reference evidence="1 2" key="1">
    <citation type="journal article" date="2019" name="Nat. Ecol. Evol.">
        <title>Megaphylogeny resolves global patterns of mushroom evolution.</title>
        <authorList>
            <person name="Varga T."/>
            <person name="Krizsan K."/>
            <person name="Foldi C."/>
            <person name="Dima B."/>
            <person name="Sanchez-Garcia M."/>
            <person name="Sanchez-Ramirez S."/>
            <person name="Szollosi G.J."/>
            <person name="Szarkandi J.G."/>
            <person name="Papp V."/>
            <person name="Albert L."/>
            <person name="Andreopoulos W."/>
            <person name="Angelini C."/>
            <person name="Antonin V."/>
            <person name="Barry K.W."/>
            <person name="Bougher N.L."/>
            <person name="Buchanan P."/>
            <person name="Buyck B."/>
            <person name="Bense V."/>
            <person name="Catcheside P."/>
            <person name="Chovatia M."/>
            <person name="Cooper J."/>
            <person name="Damon W."/>
            <person name="Desjardin D."/>
            <person name="Finy P."/>
            <person name="Geml J."/>
            <person name="Haridas S."/>
            <person name="Hughes K."/>
            <person name="Justo A."/>
            <person name="Karasinski D."/>
            <person name="Kautmanova I."/>
            <person name="Kiss B."/>
            <person name="Kocsube S."/>
            <person name="Kotiranta H."/>
            <person name="LaButti K.M."/>
            <person name="Lechner B.E."/>
            <person name="Liimatainen K."/>
            <person name="Lipzen A."/>
            <person name="Lukacs Z."/>
            <person name="Mihaltcheva S."/>
            <person name="Morgado L.N."/>
            <person name="Niskanen T."/>
            <person name="Noordeloos M.E."/>
            <person name="Ohm R.A."/>
            <person name="Ortiz-Santana B."/>
            <person name="Ovrebo C."/>
            <person name="Racz N."/>
            <person name="Riley R."/>
            <person name="Savchenko A."/>
            <person name="Shiryaev A."/>
            <person name="Soop K."/>
            <person name="Spirin V."/>
            <person name="Szebenyi C."/>
            <person name="Tomsovsky M."/>
            <person name="Tulloss R.E."/>
            <person name="Uehling J."/>
            <person name="Grigoriev I.V."/>
            <person name="Vagvolgyi C."/>
            <person name="Papp T."/>
            <person name="Martin F.M."/>
            <person name="Miettinen O."/>
            <person name="Hibbett D.S."/>
            <person name="Nagy L.G."/>
        </authorList>
    </citation>
    <scope>NUCLEOTIDE SEQUENCE [LARGE SCALE GENOMIC DNA]</scope>
    <source>
        <strain evidence="1 2">FP101781</strain>
    </source>
</reference>
<proteinExistence type="predicted"/>
<organism evidence="1 2">
    <name type="scientific">Coprinellus micaceus</name>
    <name type="common">Glistening ink-cap mushroom</name>
    <name type="synonym">Coprinus micaceus</name>
    <dbReference type="NCBI Taxonomy" id="71717"/>
    <lineage>
        <taxon>Eukaryota</taxon>
        <taxon>Fungi</taxon>
        <taxon>Dikarya</taxon>
        <taxon>Basidiomycota</taxon>
        <taxon>Agaricomycotina</taxon>
        <taxon>Agaricomycetes</taxon>
        <taxon>Agaricomycetidae</taxon>
        <taxon>Agaricales</taxon>
        <taxon>Agaricineae</taxon>
        <taxon>Psathyrellaceae</taxon>
        <taxon>Coprinellus</taxon>
    </lineage>
</organism>
<accession>A0A4Y7RN35</accession>